<feature type="domain" description="N-acetyltransferase" evidence="11">
    <location>
        <begin position="7"/>
        <end position="163"/>
    </location>
</feature>
<keyword evidence="6 9" id="KW-0808">Transferase</keyword>
<evidence type="ECO:0000256" key="2">
    <source>
        <dbReference type="ARBA" id="ARBA00004978"/>
    </source>
</evidence>
<dbReference type="Gene3D" id="3.40.630.30">
    <property type="match status" value="1"/>
</dbReference>
<name>A0A291RG61_9NOCA</name>
<dbReference type="RefSeq" id="WP_098693490.1">
    <property type="nucleotide sequence ID" value="NZ_CP023778.1"/>
</dbReference>
<evidence type="ECO:0000256" key="4">
    <source>
        <dbReference type="ARBA" id="ARBA00012355"/>
    </source>
</evidence>
<protein>
    <recommendedName>
        <fullName evidence="5 9">L-2,4-diaminobutyric acid acetyltransferase</fullName>
        <shortName evidence="9">DABA acetyltransferase</shortName>
        <ecNumber evidence="4 9">2.3.1.178</ecNumber>
    </recommendedName>
</protein>
<dbReference type="EC" id="2.3.1.178" evidence="4 9"/>
<evidence type="ECO:0000313" key="13">
    <source>
        <dbReference type="Proteomes" id="UP000221961"/>
    </source>
</evidence>
<proteinExistence type="inferred from homology"/>
<evidence type="ECO:0000313" key="12">
    <source>
        <dbReference type="EMBL" id="ATL66289.1"/>
    </source>
</evidence>
<organism evidence="12 13">
    <name type="scientific">Nocardia terpenica</name>
    <dbReference type="NCBI Taxonomy" id="455432"/>
    <lineage>
        <taxon>Bacteria</taxon>
        <taxon>Bacillati</taxon>
        <taxon>Actinomycetota</taxon>
        <taxon>Actinomycetes</taxon>
        <taxon>Mycobacteriales</taxon>
        <taxon>Nocardiaceae</taxon>
        <taxon>Nocardia</taxon>
    </lineage>
</organism>
<dbReference type="AlphaFoldDB" id="A0A291RG61"/>
<evidence type="ECO:0000256" key="1">
    <source>
        <dbReference type="ARBA" id="ARBA00003741"/>
    </source>
</evidence>
<evidence type="ECO:0000256" key="9">
    <source>
        <dbReference type="RuleBase" id="RU365045"/>
    </source>
</evidence>
<keyword evidence="7 9" id="KW-0012">Acyltransferase</keyword>
<comment type="catalytic activity">
    <reaction evidence="8 9">
        <text>L-2,4-diaminobutanoate + acetyl-CoA = (2S)-4-acetamido-2-aminobutanoate + CoA + H(+)</text>
        <dbReference type="Rhea" id="RHEA:16901"/>
        <dbReference type="ChEBI" id="CHEBI:15378"/>
        <dbReference type="ChEBI" id="CHEBI:57287"/>
        <dbReference type="ChEBI" id="CHEBI:57288"/>
        <dbReference type="ChEBI" id="CHEBI:58761"/>
        <dbReference type="ChEBI" id="CHEBI:58929"/>
        <dbReference type="EC" id="2.3.1.178"/>
    </reaction>
</comment>
<dbReference type="KEGG" id="ntp:CRH09_08815"/>
<evidence type="ECO:0000256" key="5">
    <source>
        <dbReference type="ARBA" id="ARBA00017935"/>
    </source>
</evidence>
<evidence type="ECO:0000256" key="7">
    <source>
        <dbReference type="ARBA" id="ARBA00023315"/>
    </source>
</evidence>
<dbReference type="SUPFAM" id="SSF55729">
    <property type="entry name" value="Acyl-CoA N-acyltransferases (Nat)"/>
    <property type="match status" value="1"/>
</dbReference>
<comment type="pathway">
    <text evidence="2 9">Amine and polyamine biosynthesis; ectoine biosynthesis; L-ectoine from L-aspartate 4-semialdehyde: step 2/3.</text>
</comment>
<dbReference type="InterPro" id="IPR000182">
    <property type="entry name" value="GNAT_dom"/>
</dbReference>
<dbReference type="Pfam" id="PF00583">
    <property type="entry name" value="Acetyltransf_1"/>
    <property type="match status" value="1"/>
</dbReference>
<dbReference type="EMBL" id="CP023778">
    <property type="protein sequence ID" value="ATL66289.1"/>
    <property type="molecule type" value="Genomic_DNA"/>
</dbReference>
<evidence type="ECO:0000256" key="8">
    <source>
        <dbReference type="ARBA" id="ARBA00048924"/>
    </source>
</evidence>
<evidence type="ECO:0000256" key="10">
    <source>
        <dbReference type="SAM" id="MobiDB-lite"/>
    </source>
</evidence>
<reference evidence="12 13" key="1">
    <citation type="submission" date="2017-10" db="EMBL/GenBank/DDBJ databases">
        <title>Comparative genomics between pathogenic Norcardia.</title>
        <authorList>
            <person name="Zeng L."/>
        </authorList>
    </citation>
    <scope>NUCLEOTIDE SEQUENCE [LARGE SCALE GENOMIC DNA]</scope>
    <source>
        <strain evidence="12 13">NC_YFY_NT001</strain>
    </source>
</reference>
<evidence type="ECO:0000256" key="6">
    <source>
        <dbReference type="ARBA" id="ARBA00022679"/>
    </source>
</evidence>
<comment type="function">
    <text evidence="1 9">Catalyzes the acetylation of L-2,4-diaminobutyrate (DABA) to gamma-N-acetyl-alpha,gamma-diaminobutyric acid (ADABA) with acetyl coenzyme A.</text>
</comment>
<dbReference type="GeneID" id="88357507"/>
<dbReference type="CDD" id="cd04301">
    <property type="entry name" value="NAT_SF"/>
    <property type="match status" value="1"/>
</dbReference>
<sequence>MHGVARLAIRAPRLDEGAAMWRIAVESGVLDANSSYAYLLWCRDFRSTSVVAEIDSDTAGFVTGYLRPDVPDTLFVWQVAVDHAFRGRGLGSAMLDTLVDTVAARGVSALETTVSPDNAASQAMFAALARRRGAPLTRRPLFEPQNFPDGHEPEDLYRIAPLNPVGHSTAKDHR</sequence>
<dbReference type="PROSITE" id="PS51186">
    <property type="entry name" value="GNAT"/>
    <property type="match status" value="1"/>
</dbReference>
<dbReference type="GO" id="GO:0019491">
    <property type="term" value="P:ectoine biosynthetic process"/>
    <property type="evidence" value="ECO:0007669"/>
    <property type="project" value="UniProtKB-UniPathway"/>
</dbReference>
<dbReference type="Proteomes" id="UP000221961">
    <property type="component" value="Chromosome"/>
</dbReference>
<evidence type="ECO:0000259" key="11">
    <source>
        <dbReference type="PROSITE" id="PS51186"/>
    </source>
</evidence>
<dbReference type="NCBIfam" id="TIGR02406">
    <property type="entry name" value="ectoine_EctA"/>
    <property type="match status" value="1"/>
</dbReference>
<dbReference type="UniPathway" id="UPA00067">
    <property type="reaction ID" value="UER00122"/>
</dbReference>
<gene>
    <name evidence="9 12" type="primary">ectA</name>
    <name evidence="12" type="ORF">CRH09_08815</name>
</gene>
<dbReference type="InterPro" id="IPR016181">
    <property type="entry name" value="Acyl_CoA_acyltransferase"/>
</dbReference>
<feature type="region of interest" description="Disordered" evidence="10">
    <location>
        <begin position="139"/>
        <end position="174"/>
    </location>
</feature>
<dbReference type="GO" id="GO:0033816">
    <property type="term" value="F:diaminobutyrate acetyltransferase activity"/>
    <property type="evidence" value="ECO:0007669"/>
    <property type="project" value="UniProtKB-EC"/>
</dbReference>
<dbReference type="InterPro" id="IPR012772">
    <property type="entry name" value="Ectoine_EctA"/>
</dbReference>
<accession>A0A291RG61</accession>
<evidence type="ECO:0000256" key="3">
    <source>
        <dbReference type="ARBA" id="ARBA00010712"/>
    </source>
</evidence>
<comment type="similarity">
    <text evidence="3 9">Belongs to the acetyltransferase family. EctA subfamily.</text>
</comment>